<feature type="signal peptide" evidence="1">
    <location>
        <begin position="1"/>
        <end position="20"/>
    </location>
</feature>
<dbReference type="AlphaFoldDB" id="A0AAD7H0J8"/>
<dbReference type="SUPFAM" id="SSF57184">
    <property type="entry name" value="Growth factor receptor domain"/>
    <property type="match status" value="1"/>
</dbReference>
<keyword evidence="3" id="KW-1185">Reference proteome</keyword>
<proteinExistence type="predicted"/>
<keyword evidence="1" id="KW-0732">Signal</keyword>
<comment type="caution">
    <text evidence="2">The sequence shown here is derived from an EMBL/GenBank/DDBJ whole genome shotgun (WGS) entry which is preliminary data.</text>
</comment>
<reference evidence="2" key="1">
    <citation type="submission" date="2023-03" db="EMBL/GenBank/DDBJ databases">
        <title>Massive genome expansion in bonnet fungi (Mycena s.s.) driven by repeated elements and novel gene families across ecological guilds.</title>
        <authorList>
            <consortium name="Lawrence Berkeley National Laboratory"/>
            <person name="Harder C.B."/>
            <person name="Miyauchi S."/>
            <person name="Viragh M."/>
            <person name="Kuo A."/>
            <person name="Thoen E."/>
            <person name="Andreopoulos B."/>
            <person name="Lu D."/>
            <person name="Skrede I."/>
            <person name="Drula E."/>
            <person name="Henrissat B."/>
            <person name="Morin E."/>
            <person name="Kohler A."/>
            <person name="Barry K."/>
            <person name="LaButti K."/>
            <person name="Morin E."/>
            <person name="Salamov A."/>
            <person name="Lipzen A."/>
            <person name="Mereny Z."/>
            <person name="Hegedus B."/>
            <person name="Baldrian P."/>
            <person name="Stursova M."/>
            <person name="Weitz H."/>
            <person name="Taylor A."/>
            <person name="Grigoriev I.V."/>
            <person name="Nagy L.G."/>
            <person name="Martin F."/>
            <person name="Kauserud H."/>
        </authorList>
    </citation>
    <scope>NUCLEOTIDE SEQUENCE</scope>
    <source>
        <strain evidence="2">CBHHK067</strain>
    </source>
</reference>
<evidence type="ECO:0000313" key="3">
    <source>
        <dbReference type="Proteomes" id="UP001221757"/>
    </source>
</evidence>
<organism evidence="2 3">
    <name type="scientific">Mycena rosella</name>
    <name type="common">Pink bonnet</name>
    <name type="synonym">Agaricus rosellus</name>
    <dbReference type="NCBI Taxonomy" id="1033263"/>
    <lineage>
        <taxon>Eukaryota</taxon>
        <taxon>Fungi</taxon>
        <taxon>Dikarya</taxon>
        <taxon>Basidiomycota</taxon>
        <taxon>Agaricomycotina</taxon>
        <taxon>Agaricomycetes</taxon>
        <taxon>Agaricomycetidae</taxon>
        <taxon>Agaricales</taxon>
        <taxon>Marasmiineae</taxon>
        <taxon>Mycenaceae</taxon>
        <taxon>Mycena</taxon>
    </lineage>
</organism>
<dbReference type="Gene3D" id="2.10.50.10">
    <property type="entry name" value="Tumor Necrosis Factor Receptor, subunit A, domain 2"/>
    <property type="match status" value="1"/>
</dbReference>
<dbReference type="InterPro" id="IPR009030">
    <property type="entry name" value="Growth_fac_rcpt_cys_sf"/>
</dbReference>
<dbReference type="SMART" id="SM01411">
    <property type="entry name" value="Ephrin_rec_like"/>
    <property type="match status" value="2"/>
</dbReference>
<gene>
    <name evidence="2" type="ORF">B0H17DRAFT_1124105</name>
</gene>
<evidence type="ECO:0000256" key="1">
    <source>
        <dbReference type="SAM" id="SignalP"/>
    </source>
</evidence>
<dbReference type="Proteomes" id="UP001221757">
    <property type="component" value="Unassembled WGS sequence"/>
</dbReference>
<feature type="chain" id="PRO_5041908733" evidence="1">
    <location>
        <begin position="21"/>
        <end position="197"/>
    </location>
</feature>
<sequence>MLFSSSFVSAAFMMLSSVTALPQPENGALSGRATGPCAAGSYLYNATTCAFCPVGSYCDGTSGQAQQCDSGHYQPSINSTSCLATVPGYYQNAKGANNTIPCPVGSYQPYGAQAFCYGAPKGRFQNMTGQATVCGTCCGWAAPLQNNNINPVNCSGTTPNAWPSSGDGCTAANTTCVRAATCIQLANGTCPAETIRG</sequence>
<dbReference type="EMBL" id="JARKIE010000002">
    <property type="protein sequence ID" value="KAJ7709496.1"/>
    <property type="molecule type" value="Genomic_DNA"/>
</dbReference>
<name>A0AAD7H0J8_MYCRO</name>
<evidence type="ECO:0000313" key="2">
    <source>
        <dbReference type="EMBL" id="KAJ7709496.1"/>
    </source>
</evidence>
<protein>
    <submittedName>
        <fullName evidence="2">Uncharacterized protein</fullName>
    </submittedName>
</protein>
<accession>A0AAD7H0J8</accession>